<evidence type="ECO:0000256" key="3">
    <source>
        <dbReference type="PROSITE-ProRule" id="PRU10007"/>
    </source>
</evidence>
<dbReference type="GO" id="GO:0005829">
    <property type="term" value="C:cytosol"/>
    <property type="evidence" value="ECO:0007669"/>
    <property type="project" value="TreeGrafter"/>
</dbReference>
<dbReference type="EMBL" id="NMSH01000024">
    <property type="protein sequence ID" value="PAR19995.1"/>
    <property type="molecule type" value="Genomic_DNA"/>
</dbReference>
<evidence type="ECO:0000259" key="5">
    <source>
        <dbReference type="Pfam" id="PF00171"/>
    </source>
</evidence>
<dbReference type="InterPro" id="IPR016162">
    <property type="entry name" value="Ald_DH_N"/>
</dbReference>
<feature type="domain" description="Aldehyde dehydrogenase" evidence="5">
    <location>
        <begin position="24"/>
        <end position="481"/>
    </location>
</feature>
<dbReference type="FunFam" id="3.40.605.10:FF:000026">
    <property type="entry name" value="Aldehyde dehydrogenase, putative"/>
    <property type="match status" value="1"/>
</dbReference>
<feature type="active site" evidence="3">
    <location>
        <position position="260"/>
    </location>
</feature>
<gene>
    <name evidence="6" type="primary">gabD</name>
    <name evidence="6" type="ORF">CGU03_14005</name>
</gene>
<dbReference type="InterPro" id="IPR050740">
    <property type="entry name" value="Aldehyde_DH_Superfamily"/>
</dbReference>
<proteinExistence type="inferred from homology"/>
<dbReference type="InterPro" id="IPR016160">
    <property type="entry name" value="Ald_DH_CS_CYS"/>
</dbReference>
<dbReference type="GO" id="GO:0004777">
    <property type="term" value="F:succinate-semialdehyde dehydrogenase (NAD+) activity"/>
    <property type="evidence" value="ECO:0007669"/>
    <property type="project" value="TreeGrafter"/>
</dbReference>
<dbReference type="PANTHER" id="PTHR43353:SF5">
    <property type="entry name" value="SUCCINATE-SEMIALDEHYDE DEHYDROGENASE, MITOCHONDRIAL"/>
    <property type="match status" value="1"/>
</dbReference>
<protein>
    <submittedName>
        <fullName evidence="6">Succinate-semialdehyde dehydrogenase (NADP(+))</fullName>
        <ecNumber evidence="6">1.2.1.16</ecNumber>
    </submittedName>
</protein>
<dbReference type="PROSITE" id="PS00070">
    <property type="entry name" value="ALDEHYDE_DEHYDR_CYS"/>
    <property type="match status" value="1"/>
</dbReference>
<dbReference type="CDD" id="cd07103">
    <property type="entry name" value="ALDH_F5_SSADH_GabD"/>
    <property type="match status" value="1"/>
</dbReference>
<comment type="similarity">
    <text evidence="1 4">Belongs to the aldehyde dehydrogenase family.</text>
</comment>
<dbReference type="GO" id="GO:0009450">
    <property type="term" value="P:gamma-aminobutyric acid catabolic process"/>
    <property type="evidence" value="ECO:0007669"/>
    <property type="project" value="InterPro"/>
</dbReference>
<comment type="caution">
    <text evidence="6">The sequence shown here is derived from an EMBL/GenBank/DDBJ whole genome shotgun (WGS) entry which is preliminary data.</text>
</comment>
<dbReference type="FunFam" id="3.40.309.10:FF:000004">
    <property type="entry name" value="Succinate-semialdehyde dehydrogenase I"/>
    <property type="match status" value="1"/>
</dbReference>
<dbReference type="NCBIfam" id="TIGR01780">
    <property type="entry name" value="SSADH"/>
    <property type="match status" value="1"/>
</dbReference>
<dbReference type="InterPro" id="IPR029510">
    <property type="entry name" value="Ald_DH_CS_GLU"/>
</dbReference>
<dbReference type="InterPro" id="IPR016161">
    <property type="entry name" value="Ald_DH/histidinol_DH"/>
</dbReference>
<dbReference type="PANTHER" id="PTHR43353">
    <property type="entry name" value="SUCCINATE-SEMIALDEHYDE DEHYDROGENASE, MITOCHONDRIAL"/>
    <property type="match status" value="1"/>
</dbReference>
<evidence type="ECO:0000256" key="2">
    <source>
        <dbReference type="ARBA" id="ARBA00023002"/>
    </source>
</evidence>
<organism evidence="6 7">
    <name type="scientific">Vibrio metoecus</name>
    <dbReference type="NCBI Taxonomy" id="1481663"/>
    <lineage>
        <taxon>Bacteria</taxon>
        <taxon>Pseudomonadati</taxon>
        <taxon>Pseudomonadota</taxon>
        <taxon>Gammaproteobacteria</taxon>
        <taxon>Vibrionales</taxon>
        <taxon>Vibrionaceae</taxon>
        <taxon>Vibrio</taxon>
    </lineage>
</organism>
<dbReference type="InterPro" id="IPR016163">
    <property type="entry name" value="Ald_DH_C"/>
</dbReference>
<dbReference type="EC" id="1.2.1.16" evidence="6"/>
<reference evidence="7" key="1">
    <citation type="submission" date="2017-07" db="EMBL/GenBank/DDBJ databases">
        <authorList>
            <person name="Boucher Y."/>
            <person name="Orata F.D."/>
        </authorList>
    </citation>
    <scope>NUCLEOTIDE SEQUENCE [LARGE SCALE GENOMIC DNA]</scope>
    <source>
        <strain evidence="7">OYP9E10</strain>
    </source>
</reference>
<dbReference type="Gene3D" id="3.40.605.10">
    <property type="entry name" value="Aldehyde Dehydrogenase, Chain A, domain 1"/>
    <property type="match status" value="1"/>
</dbReference>
<dbReference type="Gene3D" id="3.40.309.10">
    <property type="entry name" value="Aldehyde Dehydrogenase, Chain A, domain 2"/>
    <property type="match status" value="1"/>
</dbReference>
<dbReference type="PROSITE" id="PS00687">
    <property type="entry name" value="ALDEHYDE_DEHYDR_GLU"/>
    <property type="match status" value="1"/>
</dbReference>
<dbReference type="InterPro" id="IPR010102">
    <property type="entry name" value="Succ_semiAld_DH"/>
</dbReference>
<accession>A0A271VR22</accession>
<keyword evidence="2 4" id="KW-0560">Oxidoreductase</keyword>
<dbReference type="Pfam" id="PF00171">
    <property type="entry name" value="Aldedh"/>
    <property type="match status" value="1"/>
</dbReference>
<sequence>MRSLLMFSTNLPFFHQSAFINGQWISGEQNARQRVTNPFDGSVLGSVPQLTGAEVQRAITGAENAQVAWRNQTADTKAKVLRRWYELIEQHHESLATLLTFEQGKPLTEAMGEIHYAASFVEWYAEEAKRAYGELIPSHKSDARIMVSRQPVGVVAAITPWNFPAAMITRKCAPAFAAGCAVVLKPAPDTPFTALALADLAQQAGIPDGLFQVVTGDAIEVGRALTESKVVRKLSFTGSTGVGKLLMAQSANSVKKLSLELGGNAPFIVFEDADINAAIDGVMVAKFRNAGQTCVCANRIYVHDAVYDQFAAKLVDRVRKLKVGNGLDEGVNIGPLINDAAVAKVTSHIVDAQSKGAKVVFGELPQAGSRLFQPHVLTEVTDEMQVASEETFGPLAALFRFSSEQEVIERANATDSGLAAYCYTQSLRRAWRMSEALEAGIVGINEGLISTTLAPFGGIKESGLGREGAKHGLEEYLEVKYTLMGGLA</sequence>
<dbReference type="InterPro" id="IPR015590">
    <property type="entry name" value="Aldehyde_DH_dom"/>
</dbReference>
<dbReference type="AlphaFoldDB" id="A0A271VR22"/>
<evidence type="ECO:0000256" key="4">
    <source>
        <dbReference type="RuleBase" id="RU003345"/>
    </source>
</evidence>
<evidence type="ECO:0000313" key="6">
    <source>
        <dbReference type="EMBL" id="PAR19995.1"/>
    </source>
</evidence>
<evidence type="ECO:0000256" key="1">
    <source>
        <dbReference type="ARBA" id="ARBA00009986"/>
    </source>
</evidence>
<dbReference type="FunFam" id="3.40.605.10:FF:000005">
    <property type="entry name" value="Succinate-semialdehyde dehydrogenase I"/>
    <property type="match status" value="1"/>
</dbReference>
<evidence type="ECO:0000313" key="7">
    <source>
        <dbReference type="Proteomes" id="UP000216173"/>
    </source>
</evidence>
<dbReference type="SUPFAM" id="SSF53720">
    <property type="entry name" value="ALDH-like"/>
    <property type="match status" value="1"/>
</dbReference>
<dbReference type="Proteomes" id="UP000216173">
    <property type="component" value="Unassembled WGS sequence"/>
</dbReference>
<name>A0A271VR22_VIBMT</name>